<dbReference type="WBParaSite" id="PgR011_g069_t02">
    <property type="protein sequence ID" value="PgR011_g069_t02"/>
    <property type="gene ID" value="PgR011_g069"/>
</dbReference>
<keyword evidence="2" id="KW-1185">Reference proteome</keyword>
<accession>A0A915ALX3</accession>
<evidence type="ECO:0000313" key="3">
    <source>
        <dbReference type="WBParaSite" id="PgR011_g069_t02"/>
    </source>
</evidence>
<dbReference type="Proteomes" id="UP000887569">
    <property type="component" value="Unplaced"/>
</dbReference>
<sequence length="48" mass="5480">MLHYALSISFVCGNPTMMNISIILVGIWHTSTLVLFLCYSIFRSLMLQ</sequence>
<feature type="transmembrane region" description="Helical" evidence="1">
    <location>
        <begin position="20"/>
        <end position="42"/>
    </location>
</feature>
<keyword evidence="1" id="KW-0472">Membrane</keyword>
<evidence type="ECO:0000256" key="1">
    <source>
        <dbReference type="SAM" id="Phobius"/>
    </source>
</evidence>
<name>A0A915ALX3_PARUN</name>
<organism evidence="2 3">
    <name type="scientific">Parascaris univalens</name>
    <name type="common">Nematode worm</name>
    <dbReference type="NCBI Taxonomy" id="6257"/>
    <lineage>
        <taxon>Eukaryota</taxon>
        <taxon>Metazoa</taxon>
        <taxon>Ecdysozoa</taxon>
        <taxon>Nematoda</taxon>
        <taxon>Chromadorea</taxon>
        <taxon>Rhabditida</taxon>
        <taxon>Spirurina</taxon>
        <taxon>Ascaridomorpha</taxon>
        <taxon>Ascaridoidea</taxon>
        <taxon>Ascarididae</taxon>
        <taxon>Parascaris</taxon>
    </lineage>
</organism>
<keyword evidence="1" id="KW-1133">Transmembrane helix</keyword>
<reference evidence="3" key="1">
    <citation type="submission" date="2022-11" db="UniProtKB">
        <authorList>
            <consortium name="WormBaseParasite"/>
        </authorList>
    </citation>
    <scope>IDENTIFICATION</scope>
</reference>
<keyword evidence="1" id="KW-0812">Transmembrane</keyword>
<proteinExistence type="predicted"/>
<dbReference type="AlphaFoldDB" id="A0A915ALX3"/>
<evidence type="ECO:0000313" key="2">
    <source>
        <dbReference type="Proteomes" id="UP000887569"/>
    </source>
</evidence>
<protein>
    <submittedName>
        <fullName evidence="3">NADH dehydrogenase subunit 4</fullName>
    </submittedName>
</protein>